<dbReference type="RefSeq" id="WP_183900215.1">
    <property type="nucleotide sequence ID" value="NZ_JACIDW010000005.1"/>
</dbReference>
<dbReference type="Gene3D" id="2.30.110.10">
    <property type="entry name" value="Electron Transport, Fmn-binding Protein, Chain A"/>
    <property type="match status" value="1"/>
</dbReference>
<reference evidence="2 3" key="1">
    <citation type="submission" date="2020-08" db="EMBL/GenBank/DDBJ databases">
        <title>Genomic Encyclopedia of Type Strains, Phase IV (KMG-IV): sequencing the most valuable type-strain genomes for metagenomic binning, comparative biology and taxonomic classification.</title>
        <authorList>
            <person name="Goeker M."/>
        </authorList>
    </citation>
    <scope>NUCLEOTIDE SEQUENCE [LARGE SCALE GENOMIC DNA]</scope>
    <source>
        <strain evidence="2 3">DSM 26575</strain>
    </source>
</reference>
<dbReference type="PANTHER" id="PTHR43812:SF2">
    <property type="entry name" value="FLAVIN REDUCTASE LIKE DOMAIN-CONTAINING PROTEIN"/>
    <property type="match status" value="1"/>
</dbReference>
<dbReference type="Proteomes" id="UP000582090">
    <property type="component" value="Unassembled WGS sequence"/>
</dbReference>
<evidence type="ECO:0000259" key="1">
    <source>
        <dbReference type="SMART" id="SM00903"/>
    </source>
</evidence>
<dbReference type="SMART" id="SM00903">
    <property type="entry name" value="Flavin_Reduct"/>
    <property type="match status" value="1"/>
</dbReference>
<dbReference type="GO" id="GO:0016646">
    <property type="term" value="F:oxidoreductase activity, acting on the CH-NH group of donors, NAD or NADP as acceptor"/>
    <property type="evidence" value="ECO:0007669"/>
    <property type="project" value="UniProtKB-ARBA"/>
</dbReference>
<dbReference type="SUPFAM" id="SSF50475">
    <property type="entry name" value="FMN-binding split barrel"/>
    <property type="match status" value="1"/>
</dbReference>
<dbReference type="AlphaFoldDB" id="A0A7W6CTC6"/>
<feature type="domain" description="Flavin reductase like" evidence="1">
    <location>
        <begin position="21"/>
        <end position="173"/>
    </location>
</feature>
<accession>A0A7W6CTC6</accession>
<dbReference type="GO" id="GO:0010181">
    <property type="term" value="F:FMN binding"/>
    <property type="evidence" value="ECO:0007669"/>
    <property type="project" value="InterPro"/>
</dbReference>
<sequence>MFYATDQNRHGLAHDPFKAIVSPRPIGWIGSKGGDGMLNLAPYSFFNAISDRPKLVMFSSSGRKDSYRNASETGEFTCNFVSRNLIDKMNMSSAAVAYDVDEFALAGLTPKKGELVDAPYVAEAFAVLECKVTEIIEPKSLSGEPSDSVMIFGQVVGIHIDEAILRDGRIDMGLARPVARLGYMDYSESSDVFELFRPKA</sequence>
<proteinExistence type="predicted"/>
<evidence type="ECO:0000313" key="3">
    <source>
        <dbReference type="Proteomes" id="UP000582090"/>
    </source>
</evidence>
<evidence type="ECO:0000313" key="2">
    <source>
        <dbReference type="EMBL" id="MBB3964582.1"/>
    </source>
</evidence>
<dbReference type="PANTHER" id="PTHR43812">
    <property type="entry name" value="BLR2425 PROTEIN"/>
    <property type="match status" value="1"/>
</dbReference>
<name>A0A7W6CTC6_9HYPH</name>
<dbReference type="EMBL" id="JACIDW010000005">
    <property type="protein sequence ID" value="MBB3964582.1"/>
    <property type="molecule type" value="Genomic_DNA"/>
</dbReference>
<gene>
    <name evidence="2" type="ORF">GGQ67_002243</name>
</gene>
<dbReference type="Pfam" id="PF01613">
    <property type="entry name" value="Flavin_Reduct"/>
    <property type="match status" value="1"/>
</dbReference>
<protein>
    <submittedName>
        <fullName evidence="2">Flavin reductase (DIM6/NTAB) family NADH-FMN oxidoreductase RutF</fullName>
    </submittedName>
</protein>
<dbReference type="InterPro" id="IPR002563">
    <property type="entry name" value="Flavin_Rdtase-like_dom"/>
</dbReference>
<dbReference type="InterPro" id="IPR012349">
    <property type="entry name" value="Split_barrel_FMN-bd"/>
</dbReference>
<organism evidence="2 3">
    <name type="scientific">Rhizobium metallidurans</name>
    <dbReference type="NCBI Taxonomy" id="1265931"/>
    <lineage>
        <taxon>Bacteria</taxon>
        <taxon>Pseudomonadati</taxon>
        <taxon>Pseudomonadota</taxon>
        <taxon>Alphaproteobacteria</taxon>
        <taxon>Hyphomicrobiales</taxon>
        <taxon>Rhizobiaceae</taxon>
        <taxon>Rhizobium/Agrobacterium group</taxon>
        <taxon>Rhizobium</taxon>
    </lineage>
</organism>
<comment type="caution">
    <text evidence="2">The sequence shown here is derived from an EMBL/GenBank/DDBJ whole genome shotgun (WGS) entry which is preliminary data.</text>
</comment>
<keyword evidence="3" id="KW-1185">Reference proteome</keyword>